<feature type="compositionally biased region" description="Polar residues" evidence="2">
    <location>
        <begin position="319"/>
        <end position="333"/>
    </location>
</feature>
<proteinExistence type="predicted"/>
<evidence type="ECO:0000313" key="3">
    <source>
        <dbReference type="EMBL" id="VDK40738.1"/>
    </source>
</evidence>
<evidence type="ECO:0000313" key="4">
    <source>
        <dbReference type="Proteomes" id="UP000282613"/>
    </source>
</evidence>
<feature type="compositionally biased region" description="Basic and acidic residues" evidence="2">
    <location>
        <begin position="344"/>
        <end position="354"/>
    </location>
</feature>
<feature type="compositionally biased region" description="Basic residues" evidence="2">
    <location>
        <begin position="273"/>
        <end position="289"/>
    </location>
</feature>
<keyword evidence="4" id="KW-1185">Reference proteome</keyword>
<evidence type="ECO:0000256" key="1">
    <source>
        <dbReference type="SAM" id="Coils"/>
    </source>
</evidence>
<name>A0A0R3WD15_TAEAS</name>
<dbReference type="EMBL" id="UYRS01018850">
    <property type="protein sequence ID" value="VDK40738.1"/>
    <property type="molecule type" value="Genomic_DNA"/>
</dbReference>
<protein>
    <submittedName>
        <fullName evidence="5">Shugoshin_C domain-containing protein</fullName>
    </submittedName>
</protein>
<feature type="coiled-coil region" evidence="1">
    <location>
        <begin position="47"/>
        <end position="95"/>
    </location>
</feature>
<feature type="compositionally biased region" description="Polar residues" evidence="2">
    <location>
        <begin position="247"/>
        <end position="259"/>
    </location>
</feature>
<sequence length="538" mass="59082">MSAQQTPSVQSTKRQNRALKRGWSAKNTLNISRKILEKSVIRQNKHIESIQQNNIQLAKRVSELQKELTERTTELQVSREESFQLRLKLNRLQNNSAESALHAVCGKLASMTEEMFKVHEFAVKICSELAVPEASPFPGGTPFSLNSNDSAPMECAVTVLPDEDEEVKSSNGATPRCSAQSVEMEMDSFGPAPDSFVGYPTGRKTMAPPSSGEDVIVATPPTPFQTRKSSPAALFQNRSDSPAAAQTRKSSPPTQSISSCPDEDDEDYVPSPKAKRKRIPPVKKAKKSSRAAVAVAEITEPATSGVDPSDLPSDHQRMESNPPSAAVSATASLNKPEVNFKQGEGNEEKVEETVPPKPRNPPRRQSRRRRKRLRLIADDSVFIPISDSMMEDAISGDKENVAKAPSIPKSTPAEQKSIHVEEKVEIDKVKFTELRPVVSVSGPFVVELYYLLLSRGLIFSFPMSRSRNNGRQSCLRIDWTGTLEPGYFIGFELLSISQNVGAKGSTSQVAEANSDPPSSPIRTRRKLDPVSYVVKLNT</sequence>
<dbReference type="AlphaFoldDB" id="A0A0R3WD15"/>
<evidence type="ECO:0000256" key="2">
    <source>
        <dbReference type="SAM" id="MobiDB-lite"/>
    </source>
</evidence>
<dbReference type="OrthoDB" id="6260638at2759"/>
<accession>A0A0R3WD15</accession>
<dbReference type="Proteomes" id="UP000282613">
    <property type="component" value="Unassembled WGS sequence"/>
</dbReference>
<feature type="compositionally biased region" description="Basic residues" evidence="2">
    <location>
        <begin position="360"/>
        <end position="371"/>
    </location>
</feature>
<reference evidence="3 4" key="2">
    <citation type="submission" date="2018-11" db="EMBL/GenBank/DDBJ databases">
        <authorList>
            <consortium name="Pathogen Informatics"/>
        </authorList>
    </citation>
    <scope>NUCLEOTIDE SEQUENCE [LARGE SCALE GENOMIC DNA]</scope>
</reference>
<keyword evidence="1" id="KW-0175">Coiled coil</keyword>
<evidence type="ECO:0000313" key="5">
    <source>
        <dbReference type="WBParaSite" id="TASK_0000863701-mRNA-1"/>
    </source>
</evidence>
<feature type="compositionally biased region" description="Polar residues" evidence="2">
    <location>
        <begin position="1"/>
        <end position="13"/>
    </location>
</feature>
<organism evidence="5">
    <name type="scientific">Taenia asiatica</name>
    <name type="common">Asian tapeworm</name>
    <dbReference type="NCBI Taxonomy" id="60517"/>
    <lineage>
        <taxon>Eukaryota</taxon>
        <taxon>Metazoa</taxon>
        <taxon>Spiralia</taxon>
        <taxon>Lophotrochozoa</taxon>
        <taxon>Platyhelminthes</taxon>
        <taxon>Cestoda</taxon>
        <taxon>Eucestoda</taxon>
        <taxon>Cyclophyllidea</taxon>
        <taxon>Taeniidae</taxon>
        <taxon>Taenia</taxon>
    </lineage>
</organism>
<reference evidence="5" key="1">
    <citation type="submission" date="2017-02" db="UniProtKB">
        <authorList>
            <consortium name="WormBaseParasite"/>
        </authorList>
    </citation>
    <scope>IDENTIFICATION</scope>
</reference>
<gene>
    <name evidence="3" type="ORF">TASK_LOCUS8638</name>
</gene>
<feature type="region of interest" description="Disordered" evidence="2">
    <location>
        <begin position="187"/>
        <end position="371"/>
    </location>
</feature>
<dbReference type="WBParaSite" id="TASK_0000863701-mRNA-1">
    <property type="protein sequence ID" value="TASK_0000863701-mRNA-1"/>
    <property type="gene ID" value="TASK_0000863701"/>
</dbReference>
<feature type="region of interest" description="Disordered" evidence="2">
    <location>
        <begin position="1"/>
        <end position="23"/>
    </location>
</feature>